<gene>
    <name evidence="4" type="ORF">GNZ18_21455</name>
</gene>
<dbReference type="AlphaFoldDB" id="A0A7K1L4H3"/>
<comment type="similarity">
    <text evidence="1">Belongs to the peptidase S33 family.</text>
</comment>
<dbReference type="InterPro" id="IPR000073">
    <property type="entry name" value="AB_hydrolase_1"/>
</dbReference>
<evidence type="ECO:0000259" key="3">
    <source>
        <dbReference type="Pfam" id="PF00561"/>
    </source>
</evidence>
<dbReference type="EMBL" id="WOFH01000007">
    <property type="protein sequence ID" value="MUN39146.1"/>
    <property type="molecule type" value="Genomic_DNA"/>
</dbReference>
<dbReference type="InterPro" id="IPR000639">
    <property type="entry name" value="Epox_hydrolase-like"/>
</dbReference>
<dbReference type="PANTHER" id="PTHR21661">
    <property type="entry name" value="EPOXIDE HYDROLASE 1-RELATED"/>
    <property type="match status" value="1"/>
</dbReference>
<organism evidence="4 5">
    <name type="scientific">Actinomadura litoris</name>
    <dbReference type="NCBI Taxonomy" id="2678616"/>
    <lineage>
        <taxon>Bacteria</taxon>
        <taxon>Bacillati</taxon>
        <taxon>Actinomycetota</taxon>
        <taxon>Actinomycetes</taxon>
        <taxon>Streptosporangiales</taxon>
        <taxon>Thermomonosporaceae</taxon>
        <taxon>Actinomadura</taxon>
    </lineage>
</organism>
<evidence type="ECO:0000256" key="2">
    <source>
        <dbReference type="ARBA" id="ARBA00022801"/>
    </source>
</evidence>
<dbReference type="GO" id="GO:0097176">
    <property type="term" value="P:epoxide metabolic process"/>
    <property type="evidence" value="ECO:0007669"/>
    <property type="project" value="TreeGrafter"/>
</dbReference>
<evidence type="ECO:0000313" key="4">
    <source>
        <dbReference type="EMBL" id="MUN39146.1"/>
    </source>
</evidence>
<dbReference type="Proteomes" id="UP000432015">
    <property type="component" value="Unassembled WGS sequence"/>
</dbReference>
<protein>
    <submittedName>
        <fullName evidence="4">Alpha/beta fold hydrolase</fullName>
    </submittedName>
</protein>
<dbReference type="SUPFAM" id="SSF53474">
    <property type="entry name" value="alpha/beta-Hydrolases"/>
    <property type="match status" value="1"/>
</dbReference>
<keyword evidence="5" id="KW-1185">Reference proteome</keyword>
<dbReference type="GO" id="GO:0004301">
    <property type="term" value="F:epoxide hydrolase activity"/>
    <property type="evidence" value="ECO:0007669"/>
    <property type="project" value="TreeGrafter"/>
</dbReference>
<feature type="domain" description="AB hydrolase-1" evidence="3">
    <location>
        <begin position="10"/>
        <end position="94"/>
    </location>
</feature>
<name>A0A7K1L4H3_9ACTN</name>
<dbReference type="PRINTS" id="PR00412">
    <property type="entry name" value="EPOXHYDRLASE"/>
</dbReference>
<accession>A0A7K1L4H3</accession>
<evidence type="ECO:0000313" key="5">
    <source>
        <dbReference type="Proteomes" id="UP000432015"/>
    </source>
</evidence>
<dbReference type="Gene3D" id="3.40.50.1820">
    <property type="entry name" value="alpha/beta hydrolase"/>
    <property type="match status" value="1"/>
</dbReference>
<keyword evidence="2 4" id="KW-0378">Hydrolase</keyword>
<dbReference type="InterPro" id="IPR029058">
    <property type="entry name" value="AB_hydrolase_fold"/>
</dbReference>
<sequence>MRTKRPVLGVCPSLPGYGFSDKPAAPGWGIERISDTWCELMARLGYRRFGAQGSDWGTSIATSIGQRQPDRVAGIHLMPPLAPPDPATLDDLTGAERAALATLREADEWGSGYSAQQSTRPQTVGYGLVDSPAALRAWIVEKFWSWTDSGGDLHRVITRDELLDNLMLYWLPGTGASSARLYWESLRQVNEQISGSAGAPVTVPTGCSVFPKELQRPSRRWAERRFPNIRYWNEPGKGGHFAAFEQPALFVDEVRSFFRPVR</sequence>
<evidence type="ECO:0000256" key="1">
    <source>
        <dbReference type="ARBA" id="ARBA00010088"/>
    </source>
</evidence>
<dbReference type="PANTHER" id="PTHR21661:SF35">
    <property type="entry name" value="EPOXIDE HYDROLASE"/>
    <property type="match status" value="1"/>
</dbReference>
<proteinExistence type="inferred from homology"/>
<comment type="caution">
    <text evidence="4">The sequence shown here is derived from an EMBL/GenBank/DDBJ whole genome shotgun (WGS) entry which is preliminary data.</text>
</comment>
<reference evidence="4 5" key="1">
    <citation type="submission" date="2019-11" db="EMBL/GenBank/DDBJ databases">
        <authorList>
            <person name="Cao P."/>
        </authorList>
    </citation>
    <scope>NUCLEOTIDE SEQUENCE [LARGE SCALE GENOMIC DNA]</scope>
    <source>
        <strain evidence="4 5">NEAU-AAG5</strain>
    </source>
</reference>
<dbReference type="Pfam" id="PF00561">
    <property type="entry name" value="Abhydrolase_1"/>
    <property type="match status" value="1"/>
</dbReference>